<feature type="binding site" evidence="2">
    <location>
        <position position="76"/>
    </location>
    <ligand>
        <name>Mg(2+)</name>
        <dbReference type="ChEBI" id="CHEBI:18420"/>
        <label>1</label>
    </ligand>
</feature>
<keyword evidence="2" id="KW-0067">ATP-binding</keyword>
<keyword evidence="2" id="KW-0479">Metal-binding</keyword>
<dbReference type="SUPFAM" id="SSF56042">
    <property type="entry name" value="PurM C-terminal domain-like"/>
    <property type="match status" value="1"/>
</dbReference>
<feature type="binding site" evidence="2">
    <location>
        <position position="76"/>
    </location>
    <ligand>
        <name>Mg(2+)</name>
        <dbReference type="ChEBI" id="CHEBI:18420"/>
        <label>2</label>
    </ligand>
</feature>
<keyword evidence="2 5" id="KW-0418">Kinase</keyword>
<feature type="domain" description="PurM-like N-terminal" evidence="3">
    <location>
        <begin position="57"/>
        <end position="171"/>
    </location>
</feature>
<dbReference type="GO" id="GO:0016301">
    <property type="term" value="F:kinase activity"/>
    <property type="evidence" value="ECO:0007669"/>
    <property type="project" value="UniProtKB-KW"/>
</dbReference>
<feature type="binding site" evidence="2">
    <location>
        <position position="361"/>
    </location>
    <ligand>
        <name>substrate</name>
    </ligand>
</feature>
<dbReference type="EC" id="2.7.4.16" evidence="2"/>
<accession>A0ABP8NN51</accession>
<sequence length="364" mass="39754">MGNGFFMPNFVSILSAHPKELLSNMTTIDSLGEFGLINKISQLVPPPRHQDTVRGIGDDAAVIGTDGDEYLLMSSDMLLEGVHFDLMYMPLQHLGFKAVAVNISDMAAMNGLPSQLTVNIGISSRFTVEAVEELYKGIAAACEAYNVDLVGGDTTASRSGLTISVTVLGKVPKERIAYRNTAQPNDVICVTGDLGAAYLGLQLLEREKQVYLSDPTMQPNLDEKAYLVQRQLRPDARTDIVHELRDLDIKPTAMIDISDGLASEILHLCTQSQTGAVIFDDTIPIDDQSYLAADEFKISPVTAALNGGEDYELLFTIRPQEFEKLKNHARITAIGYMTADPSQVVLATRAGQHTPIKAQGWKHF</sequence>
<keyword evidence="2" id="KW-0808">Transferase</keyword>
<feature type="binding site" evidence="2">
    <location>
        <position position="74"/>
    </location>
    <ligand>
        <name>Mg(2+)</name>
        <dbReference type="ChEBI" id="CHEBI:18420"/>
        <label>4</label>
    </ligand>
</feature>
<name>A0ABP8NN51_9BACT</name>
<dbReference type="PIRSF" id="PIRSF005303">
    <property type="entry name" value="Thiam_monoph_kin"/>
    <property type="match status" value="1"/>
</dbReference>
<feature type="binding site" evidence="2">
    <location>
        <position position="179"/>
    </location>
    <ligand>
        <name>ATP</name>
        <dbReference type="ChEBI" id="CHEBI:30616"/>
    </ligand>
</feature>
<feature type="binding site" evidence="2">
    <location>
        <position position="83"/>
    </location>
    <ligand>
        <name>substrate</name>
    </ligand>
</feature>
<feature type="binding site" evidence="2">
    <location>
        <position position="105"/>
    </location>
    <ligand>
        <name>Mg(2+)</name>
        <dbReference type="ChEBI" id="CHEBI:18420"/>
        <label>4</label>
    </ligand>
</feature>
<evidence type="ECO:0000259" key="4">
    <source>
        <dbReference type="Pfam" id="PF02769"/>
    </source>
</evidence>
<feature type="binding site" evidence="2">
    <location>
        <position position="256"/>
    </location>
    <ligand>
        <name>Mg(2+)</name>
        <dbReference type="ChEBI" id="CHEBI:18420"/>
        <label>3</label>
    </ligand>
</feature>
<keyword evidence="2" id="KW-0547">Nucleotide-binding</keyword>
<feature type="binding site" evidence="2">
    <location>
        <position position="59"/>
    </location>
    <ligand>
        <name>Mg(2+)</name>
        <dbReference type="ChEBI" id="CHEBI:18420"/>
        <label>4</label>
    </ligand>
</feature>
<feature type="binding site" evidence="2">
    <location>
        <position position="105"/>
    </location>
    <ligand>
        <name>Mg(2+)</name>
        <dbReference type="ChEBI" id="CHEBI:18420"/>
        <label>3</label>
    </ligand>
</feature>
<keyword evidence="6" id="KW-1185">Reference proteome</keyword>
<dbReference type="Pfam" id="PF00586">
    <property type="entry name" value="AIRS"/>
    <property type="match status" value="1"/>
</dbReference>
<dbReference type="NCBIfam" id="TIGR01379">
    <property type="entry name" value="thiL"/>
    <property type="match status" value="1"/>
</dbReference>
<dbReference type="InterPro" id="IPR036921">
    <property type="entry name" value="PurM-like_N_sf"/>
</dbReference>
<comment type="pathway">
    <text evidence="2">Cofactor biosynthesis; thiamine diphosphate biosynthesis; thiamine diphosphate from thiamine phosphate: step 1/1.</text>
</comment>
<protein>
    <recommendedName>
        <fullName evidence="2">Thiamine-monophosphate kinase</fullName>
        <shortName evidence="2">TMP kinase</shortName>
        <shortName evidence="2">Thiamine-phosphate kinase</shortName>
        <ecNumber evidence="2">2.7.4.16</ecNumber>
    </recommendedName>
</protein>
<comment type="similarity">
    <text evidence="2">Belongs to the thiamine-monophosphate kinase family.</text>
</comment>
<evidence type="ECO:0000313" key="6">
    <source>
        <dbReference type="Proteomes" id="UP001501175"/>
    </source>
</evidence>
<feature type="binding site" evidence="2">
    <location>
        <position position="258"/>
    </location>
    <ligand>
        <name>ATP</name>
        <dbReference type="ChEBI" id="CHEBI:30616"/>
    </ligand>
</feature>
<comment type="miscellaneous">
    <text evidence="2">Reaction mechanism of ThiL seems to utilize a direct, inline transfer of the gamma-phosphate of ATP to TMP rather than a phosphorylated enzyme intermediate.</text>
</comment>
<feature type="binding site" evidence="2">
    <location>
        <position position="59"/>
    </location>
    <ligand>
        <name>Mg(2+)</name>
        <dbReference type="ChEBI" id="CHEBI:18420"/>
        <label>3</label>
    </ligand>
</feature>
<feature type="domain" description="PurM-like C-terminal" evidence="4">
    <location>
        <begin position="183"/>
        <end position="344"/>
    </location>
</feature>
<dbReference type="InterPro" id="IPR036676">
    <property type="entry name" value="PurM-like_C_sf"/>
</dbReference>
<comment type="catalytic activity">
    <reaction evidence="2">
        <text>thiamine phosphate + ATP = thiamine diphosphate + ADP</text>
        <dbReference type="Rhea" id="RHEA:15913"/>
        <dbReference type="ChEBI" id="CHEBI:30616"/>
        <dbReference type="ChEBI" id="CHEBI:37575"/>
        <dbReference type="ChEBI" id="CHEBI:58937"/>
        <dbReference type="ChEBI" id="CHEBI:456216"/>
        <dbReference type="EC" id="2.7.4.16"/>
    </reaction>
</comment>
<feature type="binding site" evidence="2">
    <location>
        <begin position="152"/>
        <end position="153"/>
    </location>
    <ligand>
        <name>ATP</name>
        <dbReference type="ChEBI" id="CHEBI:30616"/>
    </ligand>
</feature>
<organism evidence="5 6">
    <name type="scientific">Nibrella saemangeumensis</name>
    <dbReference type="NCBI Taxonomy" id="1084526"/>
    <lineage>
        <taxon>Bacteria</taxon>
        <taxon>Pseudomonadati</taxon>
        <taxon>Bacteroidota</taxon>
        <taxon>Cytophagia</taxon>
        <taxon>Cytophagales</taxon>
        <taxon>Spirosomataceae</taxon>
        <taxon>Nibrella</taxon>
    </lineage>
</organism>
<dbReference type="CDD" id="cd02194">
    <property type="entry name" value="ThiL"/>
    <property type="match status" value="1"/>
</dbReference>
<proteinExistence type="inferred from homology"/>
<feature type="binding site" evidence="2">
    <location>
        <position position="75"/>
    </location>
    <ligand>
        <name>Mg(2+)</name>
        <dbReference type="ChEBI" id="CHEBI:18420"/>
        <label>1</label>
    </ligand>
</feature>
<evidence type="ECO:0000256" key="2">
    <source>
        <dbReference type="HAMAP-Rule" id="MF_02128"/>
    </source>
</evidence>
<reference evidence="6" key="1">
    <citation type="journal article" date="2019" name="Int. J. Syst. Evol. Microbiol.">
        <title>The Global Catalogue of Microorganisms (GCM) 10K type strain sequencing project: providing services to taxonomists for standard genome sequencing and annotation.</title>
        <authorList>
            <consortium name="The Broad Institute Genomics Platform"/>
            <consortium name="The Broad Institute Genome Sequencing Center for Infectious Disease"/>
            <person name="Wu L."/>
            <person name="Ma J."/>
        </authorList>
    </citation>
    <scope>NUCLEOTIDE SEQUENCE [LARGE SCALE GENOMIC DNA]</scope>
    <source>
        <strain evidence="6">JCM 17927</strain>
    </source>
</reference>
<comment type="caution">
    <text evidence="5">The sequence shown here is derived from an EMBL/GenBank/DDBJ whole genome shotgun (WGS) entry which is preliminary data.</text>
</comment>
<dbReference type="Pfam" id="PF02769">
    <property type="entry name" value="AIRS_C"/>
    <property type="match status" value="1"/>
</dbReference>
<evidence type="ECO:0000313" key="5">
    <source>
        <dbReference type="EMBL" id="GAA4468216.1"/>
    </source>
</evidence>
<dbReference type="Proteomes" id="UP001501175">
    <property type="component" value="Unassembled WGS sequence"/>
</dbReference>
<dbReference type="PANTHER" id="PTHR30270">
    <property type="entry name" value="THIAMINE-MONOPHOSPHATE KINASE"/>
    <property type="match status" value="1"/>
</dbReference>
<feature type="binding site" evidence="2">
    <location>
        <position position="105"/>
    </location>
    <ligand>
        <name>Mg(2+)</name>
        <dbReference type="ChEBI" id="CHEBI:18420"/>
        <label>2</label>
    </ligand>
</feature>
<dbReference type="InterPro" id="IPR010918">
    <property type="entry name" value="PurM-like_C_dom"/>
</dbReference>
<dbReference type="Gene3D" id="3.30.1330.10">
    <property type="entry name" value="PurM-like, N-terminal domain"/>
    <property type="match status" value="1"/>
</dbReference>
<dbReference type="InterPro" id="IPR006283">
    <property type="entry name" value="ThiL-like"/>
</dbReference>
<feature type="binding site" evidence="2">
    <location>
        <position position="309"/>
    </location>
    <ligand>
        <name>substrate</name>
    </ligand>
</feature>
<gene>
    <name evidence="2 5" type="primary">thiL</name>
    <name evidence="5" type="ORF">GCM10023189_53150</name>
</gene>
<evidence type="ECO:0000256" key="1">
    <source>
        <dbReference type="ARBA" id="ARBA00022977"/>
    </source>
</evidence>
<keyword evidence="1 2" id="KW-0784">Thiamine biosynthesis</keyword>
<feature type="binding site" evidence="2">
    <location>
        <position position="135"/>
    </location>
    <ligand>
        <name>ATP</name>
        <dbReference type="ChEBI" id="CHEBI:30616"/>
    </ligand>
</feature>
<dbReference type="Gene3D" id="3.90.650.10">
    <property type="entry name" value="PurM-like C-terminal domain"/>
    <property type="match status" value="1"/>
</dbReference>
<keyword evidence="2" id="KW-0460">Magnesium</keyword>
<feature type="binding site" evidence="2">
    <location>
        <position position="259"/>
    </location>
    <ligand>
        <name>Mg(2+)</name>
        <dbReference type="ChEBI" id="CHEBI:18420"/>
        <label>5</label>
    </ligand>
</feature>
<evidence type="ECO:0000259" key="3">
    <source>
        <dbReference type="Pfam" id="PF00586"/>
    </source>
</evidence>
<comment type="function">
    <text evidence="2">Catalyzes the ATP-dependent phosphorylation of thiamine-monophosphate (TMP) to form thiamine-pyrophosphate (TPP), the active form of vitamin B1.</text>
</comment>
<dbReference type="SUPFAM" id="SSF55326">
    <property type="entry name" value="PurM N-terminal domain-like"/>
    <property type="match status" value="1"/>
</dbReference>
<dbReference type="PANTHER" id="PTHR30270:SF0">
    <property type="entry name" value="THIAMINE-MONOPHOSPHATE KINASE"/>
    <property type="match status" value="1"/>
</dbReference>
<dbReference type="InterPro" id="IPR016188">
    <property type="entry name" value="PurM-like_N"/>
</dbReference>
<dbReference type="HAMAP" id="MF_02128">
    <property type="entry name" value="TMP_kinase"/>
    <property type="match status" value="1"/>
</dbReference>
<dbReference type="EMBL" id="BAABHD010000083">
    <property type="protein sequence ID" value="GAA4468216.1"/>
    <property type="molecule type" value="Genomic_DNA"/>
</dbReference>
<feature type="binding site" evidence="2">
    <location>
        <position position="153"/>
    </location>
    <ligand>
        <name>Mg(2+)</name>
        <dbReference type="ChEBI" id="CHEBI:18420"/>
        <label>1</label>
    </ligand>
</feature>